<protein>
    <recommendedName>
        <fullName evidence="3">Ig-like domain repeat protein</fullName>
    </recommendedName>
</protein>
<dbReference type="EMBL" id="BAABKM010000003">
    <property type="protein sequence ID" value="GAA4715042.1"/>
    <property type="molecule type" value="Genomic_DNA"/>
</dbReference>
<comment type="caution">
    <text evidence="1">The sequence shown here is derived from an EMBL/GenBank/DDBJ whole genome shotgun (WGS) entry which is preliminary data.</text>
</comment>
<name>A0ABP8XWX1_9ACTN</name>
<evidence type="ECO:0000313" key="2">
    <source>
        <dbReference type="Proteomes" id="UP001499974"/>
    </source>
</evidence>
<dbReference type="Proteomes" id="UP001499974">
    <property type="component" value="Unassembled WGS sequence"/>
</dbReference>
<reference evidence="2" key="1">
    <citation type="journal article" date="2019" name="Int. J. Syst. Evol. Microbiol.">
        <title>The Global Catalogue of Microorganisms (GCM) 10K type strain sequencing project: providing services to taxonomists for standard genome sequencing and annotation.</title>
        <authorList>
            <consortium name="The Broad Institute Genomics Platform"/>
            <consortium name="The Broad Institute Genome Sequencing Center for Infectious Disease"/>
            <person name="Wu L."/>
            <person name="Ma J."/>
        </authorList>
    </citation>
    <scope>NUCLEOTIDE SEQUENCE [LARGE SCALE GENOMIC DNA]</scope>
    <source>
        <strain evidence="2">JCM 18531</strain>
    </source>
</reference>
<gene>
    <name evidence="1" type="ORF">GCM10023349_37990</name>
</gene>
<evidence type="ECO:0008006" key="3">
    <source>
        <dbReference type="Google" id="ProtNLM"/>
    </source>
</evidence>
<sequence>MQTASAGGCVPEPYAPDSCGRVALKVAVPKVVEQGKRPALSVAVVSRGGVKPQGTVTVAITGPKGFKTTKKHAYEGTALRLKGPKLRKKGTYRVTVIFVSDNFEDAKSTTSFKVKKKL</sequence>
<organism evidence="1 2">
    <name type="scientific">Nocardioides conyzicola</name>
    <dbReference type="NCBI Taxonomy" id="1651781"/>
    <lineage>
        <taxon>Bacteria</taxon>
        <taxon>Bacillati</taxon>
        <taxon>Actinomycetota</taxon>
        <taxon>Actinomycetes</taxon>
        <taxon>Propionibacteriales</taxon>
        <taxon>Nocardioidaceae</taxon>
        <taxon>Nocardioides</taxon>
    </lineage>
</organism>
<proteinExistence type="predicted"/>
<accession>A0ABP8XWX1</accession>
<keyword evidence="2" id="KW-1185">Reference proteome</keyword>
<evidence type="ECO:0000313" key="1">
    <source>
        <dbReference type="EMBL" id="GAA4715042.1"/>
    </source>
</evidence>